<dbReference type="AlphaFoldDB" id="A0AAV6X9W6"/>
<keyword evidence="6" id="KW-1185">Reference proteome</keyword>
<evidence type="ECO:0000256" key="3">
    <source>
        <dbReference type="ARBA" id="ARBA00022989"/>
    </source>
</evidence>
<dbReference type="PANTHER" id="PTHR11040:SF35">
    <property type="entry name" value="ZINC TRANSPORTER 5"/>
    <property type="match status" value="1"/>
</dbReference>
<name>A0AAV6X9W6_9LAMI</name>
<dbReference type="PANTHER" id="PTHR11040">
    <property type="entry name" value="ZINC/IRON TRANSPORTER"/>
    <property type="match status" value="1"/>
</dbReference>
<evidence type="ECO:0000256" key="2">
    <source>
        <dbReference type="ARBA" id="ARBA00022692"/>
    </source>
</evidence>
<dbReference type="Proteomes" id="UP000826271">
    <property type="component" value="Unassembled WGS sequence"/>
</dbReference>
<accession>A0AAV6X9W6</accession>
<evidence type="ECO:0000313" key="5">
    <source>
        <dbReference type="EMBL" id="KAG8379679.1"/>
    </source>
</evidence>
<dbReference type="Pfam" id="PF02535">
    <property type="entry name" value="Zip"/>
    <property type="match status" value="1"/>
</dbReference>
<comment type="caution">
    <text evidence="5">The sequence shown here is derived from an EMBL/GenBank/DDBJ whole genome shotgun (WGS) entry which is preliminary data.</text>
</comment>
<comment type="subcellular location">
    <subcellularLocation>
        <location evidence="1">Membrane</location>
        <topology evidence="1">Multi-pass membrane protein</topology>
    </subcellularLocation>
</comment>
<protein>
    <submittedName>
        <fullName evidence="5">Uncharacterized protein</fullName>
    </submittedName>
</protein>
<proteinExistence type="predicted"/>
<evidence type="ECO:0000256" key="4">
    <source>
        <dbReference type="ARBA" id="ARBA00023136"/>
    </source>
</evidence>
<keyword evidence="2" id="KW-0812">Transmembrane</keyword>
<dbReference type="InterPro" id="IPR003689">
    <property type="entry name" value="ZIP"/>
</dbReference>
<organism evidence="5 6">
    <name type="scientific">Buddleja alternifolia</name>
    <dbReference type="NCBI Taxonomy" id="168488"/>
    <lineage>
        <taxon>Eukaryota</taxon>
        <taxon>Viridiplantae</taxon>
        <taxon>Streptophyta</taxon>
        <taxon>Embryophyta</taxon>
        <taxon>Tracheophyta</taxon>
        <taxon>Spermatophyta</taxon>
        <taxon>Magnoliopsida</taxon>
        <taxon>eudicotyledons</taxon>
        <taxon>Gunneridae</taxon>
        <taxon>Pentapetalae</taxon>
        <taxon>asterids</taxon>
        <taxon>lamiids</taxon>
        <taxon>Lamiales</taxon>
        <taxon>Scrophulariaceae</taxon>
        <taxon>Buddlejeae</taxon>
        <taxon>Buddleja</taxon>
    </lineage>
</organism>
<keyword evidence="3" id="KW-1133">Transmembrane helix</keyword>
<dbReference type="GO" id="GO:0005886">
    <property type="term" value="C:plasma membrane"/>
    <property type="evidence" value="ECO:0007669"/>
    <property type="project" value="TreeGrafter"/>
</dbReference>
<evidence type="ECO:0000256" key="1">
    <source>
        <dbReference type="ARBA" id="ARBA00004141"/>
    </source>
</evidence>
<reference evidence="5" key="1">
    <citation type="submission" date="2019-10" db="EMBL/GenBank/DDBJ databases">
        <authorList>
            <person name="Zhang R."/>
            <person name="Pan Y."/>
            <person name="Wang J."/>
            <person name="Ma R."/>
            <person name="Yu S."/>
        </authorList>
    </citation>
    <scope>NUCLEOTIDE SEQUENCE</scope>
    <source>
        <strain evidence="5">LA-IB0</strain>
        <tissue evidence="5">Leaf</tissue>
    </source>
</reference>
<sequence>MNDFFDGMVDVDVSTISGRLVDEDNVVSKGSIDISTMSVPYTSADSVNTPEDLLFPNNMGTRAETTPLTTPSPIYQEHSSQVSSDHLHETVVCHGSLSAAAAKGGIGDEEGWRLYIRMDMLMDCWIPAKVLKLEIIVHSVIIGVGLGASQTPKSIKPLIAALTFHQFVEGIGLGGCITQAKFNSRELGSNNGTLLLTYNSNGNWDWELNQQSVK</sequence>
<evidence type="ECO:0000313" key="6">
    <source>
        <dbReference type="Proteomes" id="UP000826271"/>
    </source>
</evidence>
<gene>
    <name evidence="5" type="ORF">BUALT_Bualt07G0114100</name>
</gene>
<keyword evidence="4" id="KW-0472">Membrane</keyword>
<dbReference type="GO" id="GO:0005385">
    <property type="term" value="F:zinc ion transmembrane transporter activity"/>
    <property type="evidence" value="ECO:0007669"/>
    <property type="project" value="TreeGrafter"/>
</dbReference>
<dbReference type="EMBL" id="WHWC01000007">
    <property type="protein sequence ID" value="KAG8379679.1"/>
    <property type="molecule type" value="Genomic_DNA"/>
</dbReference>